<keyword evidence="2" id="KW-1277">Toxin-antitoxin system</keyword>
<gene>
    <name evidence="4" type="ORF">J1C56_29765</name>
</gene>
<dbReference type="Gene3D" id="3.30.2310.20">
    <property type="entry name" value="RelE-like"/>
    <property type="match status" value="1"/>
</dbReference>
<dbReference type="InterPro" id="IPR051803">
    <property type="entry name" value="TA_system_RelE-like_toxin"/>
</dbReference>
<reference evidence="4" key="2">
    <citation type="submission" date="2021-03" db="EMBL/GenBank/DDBJ databases">
        <authorList>
            <person name="Artuso I."/>
            <person name="Turrini P."/>
            <person name="Pirolo M."/>
            <person name="Lugli G.A."/>
            <person name="Ventura M."/>
            <person name="Visca P."/>
        </authorList>
    </citation>
    <scope>NUCLEOTIDE SEQUENCE</scope>
    <source>
        <strain evidence="4">LMG 26462</strain>
    </source>
</reference>
<sequence length="100" mass="11490">MAAKRLIFTPAAEADLQQIWRYTADTWNQDQADRYILQIHDACLDIAKSRRKGRSLADIRAGYHKLGVGSHFIVYRIVGEAIDVVRILHQRMDIGARLEK</sequence>
<dbReference type="InterPro" id="IPR007712">
    <property type="entry name" value="RelE/ParE_toxin"/>
</dbReference>
<evidence type="ECO:0000256" key="3">
    <source>
        <dbReference type="PIRNR" id="PIRNR029218"/>
    </source>
</evidence>
<dbReference type="InterPro" id="IPR035093">
    <property type="entry name" value="RelE/ParE_toxin_dom_sf"/>
</dbReference>
<organism evidence="4 5">
    <name type="scientific">Aminobacter anthyllidis</name>
    <dbReference type="NCBI Taxonomy" id="1035067"/>
    <lineage>
        <taxon>Bacteria</taxon>
        <taxon>Pseudomonadati</taxon>
        <taxon>Pseudomonadota</taxon>
        <taxon>Alphaproteobacteria</taxon>
        <taxon>Hyphomicrobiales</taxon>
        <taxon>Phyllobacteriaceae</taxon>
        <taxon>Aminobacter</taxon>
    </lineage>
</organism>
<comment type="similarity">
    <text evidence="1 3">Belongs to the RelE toxin family.</text>
</comment>
<protein>
    <recommendedName>
        <fullName evidence="3">Toxin</fullName>
    </recommendedName>
</protein>
<evidence type="ECO:0000313" key="5">
    <source>
        <dbReference type="Proteomes" id="UP001138921"/>
    </source>
</evidence>
<dbReference type="AlphaFoldDB" id="A0A9X1AGU1"/>
<comment type="caution">
    <text evidence="4">The sequence shown here is derived from an EMBL/GenBank/DDBJ whole genome shotgun (WGS) entry which is preliminary data.</text>
</comment>
<proteinExistence type="inferred from homology"/>
<dbReference type="EMBL" id="JAFLWW010000013">
    <property type="protein sequence ID" value="MBT1159744.1"/>
    <property type="molecule type" value="Genomic_DNA"/>
</dbReference>
<dbReference type="PANTHER" id="PTHR33755">
    <property type="entry name" value="TOXIN PARE1-RELATED"/>
    <property type="match status" value="1"/>
</dbReference>
<evidence type="ECO:0000256" key="2">
    <source>
        <dbReference type="ARBA" id="ARBA00022649"/>
    </source>
</evidence>
<name>A0A9X1AGU1_9HYPH</name>
<accession>A0A9X1AGU1</accession>
<reference evidence="4" key="1">
    <citation type="journal article" date="2021" name="Microorganisms">
        <title>Phylogenomic Reconstruction and Metabolic Potential of the Genus Aminobacter.</title>
        <authorList>
            <person name="Artuso I."/>
            <person name="Turrini P."/>
            <person name="Pirolo M."/>
            <person name="Lugli G.A."/>
            <person name="Ventura M."/>
            <person name="Visca P."/>
        </authorList>
    </citation>
    <scope>NUCLEOTIDE SEQUENCE</scope>
    <source>
        <strain evidence="4">LMG 26462</strain>
    </source>
</reference>
<dbReference type="Proteomes" id="UP001138921">
    <property type="component" value="Unassembled WGS sequence"/>
</dbReference>
<dbReference type="PIRSF" id="PIRSF029218">
    <property type="entry name" value="ParE"/>
    <property type="match status" value="1"/>
</dbReference>
<keyword evidence="5" id="KW-1185">Reference proteome</keyword>
<dbReference type="Pfam" id="PF05016">
    <property type="entry name" value="ParE_toxin"/>
    <property type="match status" value="1"/>
</dbReference>
<dbReference type="PANTHER" id="PTHR33755:SF9">
    <property type="entry name" value="TOXIN PARE1"/>
    <property type="match status" value="1"/>
</dbReference>
<dbReference type="RefSeq" id="WP_214393546.1">
    <property type="nucleotide sequence ID" value="NZ_JAFLWW010000013.1"/>
</dbReference>
<dbReference type="InterPro" id="IPR028344">
    <property type="entry name" value="ParE1/4"/>
</dbReference>
<evidence type="ECO:0000313" key="4">
    <source>
        <dbReference type="EMBL" id="MBT1159744.1"/>
    </source>
</evidence>
<evidence type="ECO:0000256" key="1">
    <source>
        <dbReference type="ARBA" id="ARBA00006226"/>
    </source>
</evidence>